<dbReference type="InterPro" id="IPR013527">
    <property type="entry name" value="YicC-like_N"/>
</dbReference>
<dbReference type="InterPro" id="IPR005229">
    <property type="entry name" value="YicC/YloC-like"/>
</dbReference>
<evidence type="ECO:0000256" key="4">
    <source>
        <dbReference type="ARBA" id="ARBA00022801"/>
    </source>
</evidence>
<comment type="similarity">
    <text evidence="5">Belongs to the YicC/YloC family.</text>
</comment>
<dbReference type="NCBIfam" id="TIGR00255">
    <property type="entry name" value="YicC/YloC family endoribonuclease"/>
    <property type="match status" value="1"/>
</dbReference>
<feature type="domain" description="Endoribonuclease YicC-like N-terminal" evidence="6">
    <location>
        <begin position="2"/>
        <end position="154"/>
    </location>
</feature>
<evidence type="ECO:0000313" key="9">
    <source>
        <dbReference type="Proteomes" id="UP000178885"/>
    </source>
</evidence>
<keyword evidence="4" id="KW-0378">Hydrolase</keyword>
<keyword evidence="2" id="KW-0540">Nuclease</keyword>
<reference evidence="8 9" key="1">
    <citation type="journal article" date="2016" name="Nat. Commun.">
        <title>Thousands of microbial genomes shed light on interconnected biogeochemical processes in an aquifer system.</title>
        <authorList>
            <person name="Anantharaman K."/>
            <person name="Brown C.T."/>
            <person name="Hug L.A."/>
            <person name="Sharon I."/>
            <person name="Castelle C.J."/>
            <person name="Probst A.J."/>
            <person name="Thomas B.C."/>
            <person name="Singh A."/>
            <person name="Wilkins M.J."/>
            <person name="Karaoz U."/>
            <person name="Brodie E.L."/>
            <person name="Williams K.H."/>
            <person name="Hubbard S.S."/>
            <person name="Banfield J.F."/>
        </authorList>
    </citation>
    <scope>NUCLEOTIDE SEQUENCE [LARGE SCALE GENOMIC DNA]</scope>
</reference>
<dbReference type="Pfam" id="PF03755">
    <property type="entry name" value="YicC-like_N"/>
    <property type="match status" value="1"/>
</dbReference>
<evidence type="ECO:0000256" key="1">
    <source>
        <dbReference type="ARBA" id="ARBA00001968"/>
    </source>
</evidence>
<keyword evidence="3" id="KW-0255">Endonuclease</keyword>
<dbReference type="Proteomes" id="UP000178885">
    <property type="component" value="Unassembled WGS sequence"/>
</dbReference>
<proteinExistence type="inferred from homology"/>
<organism evidence="8 9">
    <name type="scientific">Candidatus Muproteobacteria bacterium RBG_16_65_34</name>
    <dbReference type="NCBI Taxonomy" id="1817760"/>
    <lineage>
        <taxon>Bacteria</taxon>
        <taxon>Pseudomonadati</taxon>
        <taxon>Pseudomonadota</taxon>
        <taxon>Candidatus Muproteobacteria</taxon>
    </lineage>
</organism>
<accession>A0A1F6TTH7</accession>
<dbReference type="PANTHER" id="PTHR30636">
    <property type="entry name" value="UPF0701 PROTEIN YICC"/>
    <property type="match status" value="1"/>
</dbReference>
<dbReference type="AlphaFoldDB" id="A0A1F6TTH7"/>
<evidence type="ECO:0000256" key="2">
    <source>
        <dbReference type="ARBA" id="ARBA00022722"/>
    </source>
</evidence>
<dbReference type="PANTHER" id="PTHR30636:SF3">
    <property type="entry name" value="UPF0701 PROTEIN YICC"/>
    <property type="match status" value="1"/>
</dbReference>
<comment type="caution">
    <text evidence="8">The sequence shown here is derived from an EMBL/GenBank/DDBJ whole genome shotgun (WGS) entry which is preliminary data.</text>
</comment>
<protein>
    <submittedName>
        <fullName evidence="8">YicC family protein</fullName>
    </submittedName>
</protein>
<sequence>MILSMTAFARREAGTAAGSLTWELRSVNHRYLETALRLPEELRGLEPRVREEIGRRLTRGKVDGTLRFQPREASAQAFEVDEPQLARLLDTLQAIRGRAGEALAPSALELLRWPGVLQVAALNVDDLNARALELLAQTLDELVAGRAREGGRLAEVLAQRLDAMEKIVAEVRRLMPETVAAFRERLRARLSEVKQSLDPNRLEQEIVLFVQKSDVAEELDRLTAHLAETRRSLAAGGQIGRRLDFLMQEFNREANTLGSKSVDIRMTNAAVELKVLIEQMREQVQNIE</sequence>
<name>A0A1F6TTH7_9PROT</name>
<dbReference type="Pfam" id="PF08340">
    <property type="entry name" value="YicC-like_C"/>
    <property type="match status" value="1"/>
</dbReference>
<gene>
    <name evidence="8" type="ORF">A2151_04250</name>
</gene>
<feature type="domain" description="Endoribonuclease YicC-like C-terminal" evidence="7">
    <location>
        <begin position="172"/>
        <end position="288"/>
    </location>
</feature>
<dbReference type="GO" id="GO:0016787">
    <property type="term" value="F:hydrolase activity"/>
    <property type="evidence" value="ECO:0007669"/>
    <property type="project" value="UniProtKB-KW"/>
</dbReference>
<evidence type="ECO:0000256" key="5">
    <source>
        <dbReference type="ARBA" id="ARBA00035648"/>
    </source>
</evidence>
<dbReference type="GO" id="GO:0004521">
    <property type="term" value="F:RNA endonuclease activity"/>
    <property type="evidence" value="ECO:0007669"/>
    <property type="project" value="InterPro"/>
</dbReference>
<dbReference type="InterPro" id="IPR013551">
    <property type="entry name" value="YicC-like_C"/>
</dbReference>
<dbReference type="STRING" id="1817760.A2151_04250"/>
<comment type="cofactor">
    <cofactor evidence="1">
        <name>a divalent metal cation</name>
        <dbReference type="ChEBI" id="CHEBI:60240"/>
    </cofactor>
</comment>
<evidence type="ECO:0000313" key="8">
    <source>
        <dbReference type="EMBL" id="OGI48443.1"/>
    </source>
</evidence>
<evidence type="ECO:0000259" key="6">
    <source>
        <dbReference type="Pfam" id="PF03755"/>
    </source>
</evidence>
<evidence type="ECO:0000256" key="3">
    <source>
        <dbReference type="ARBA" id="ARBA00022759"/>
    </source>
</evidence>
<dbReference type="EMBL" id="MFSU01000028">
    <property type="protein sequence ID" value="OGI48443.1"/>
    <property type="molecule type" value="Genomic_DNA"/>
</dbReference>
<evidence type="ECO:0000259" key="7">
    <source>
        <dbReference type="Pfam" id="PF08340"/>
    </source>
</evidence>